<dbReference type="InterPro" id="IPR000719">
    <property type="entry name" value="Prot_kinase_dom"/>
</dbReference>
<dbReference type="GO" id="GO:0007165">
    <property type="term" value="P:signal transduction"/>
    <property type="evidence" value="ECO:0007669"/>
    <property type="project" value="TreeGrafter"/>
</dbReference>
<dbReference type="GO" id="GO:0004672">
    <property type="term" value="F:protein kinase activity"/>
    <property type="evidence" value="ECO:0007669"/>
    <property type="project" value="InterPro"/>
</dbReference>
<accession>A0A2J8A1B6</accession>
<reference evidence="2 3" key="1">
    <citation type="journal article" date="2017" name="Mol. Biol. Evol.">
        <title>The 4-celled Tetrabaena socialis nuclear genome reveals the essential components for genetic control of cell number at the origin of multicellularity in the volvocine lineage.</title>
        <authorList>
            <person name="Featherston J."/>
            <person name="Arakaki Y."/>
            <person name="Hanschen E.R."/>
            <person name="Ferris P.J."/>
            <person name="Michod R.E."/>
            <person name="Olson B.J.S.C."/>
            <person name="Nozaki H."/>
            <person name="Durand P.M."/>
        </authorList>
    </citation>
    <scope>NUCLEOTIDE SEQUENCE [LARGE SCALE GENOMIC DNA]</scope>
    <source>
        <strain evidence="2 3">NIES-571</strain>
    </source>
</reference>
<dbReference type="GO" id="GO:0005524">
    <property type="term" value="F:ATP binding"/>
    <property type="evidence" value="ECO:0007669"/>
    <property type="project" value="InterPro"/>
</dbReference>
<dbReference type="Proteomes" id="UP000236333">
    <property type="component" value="Unassembled WGS sequence"/>
</dbReference>
<organism evidence="2 3">
    <name type="scientific">Tetrabaena socialis</name>
    <dbReference type="NCBI Taxonomy" id="47790"/>
    <lineage>
        <taxon>Eukaryota</taxon>
        <taxon>Viridiplantae</taxon>
        <taxon>Chlorophyta</taxon>
        <taxon>core chlorophytes</taxon>
        <taxon>Chlorophyceae</taxon>
        <taxon>CS clade</taxon>
        <taxon>Chlamydomonadales</taxon>
        <taxon>Tetrabaenaceae</taxon>
        <taxon>Tetrabaena</taxon>
    </lineage>
</organism>
<dbReference type="InterPro" id="IPR011009">
    <property type="entry name" value="Kinase-like_dom_sf"/>
</dbReference>
<dbReference type="PANTHER" id="PTHR23257">
    <property type="entry name" value="SERINE-THREONINE PROTEIN KINASE"/>
    <property type="match status" value="1"/>
</dbReference>
<dbReference type="EMBL" id="PGGS01000243">
    <property type="protein sequence ID" value="PNH06317.1"/>
    <property type="molecule type" value="Genomic_DNA"/>
</dbReference>
<dbReference type="SUPFAM" id="SSF56112">
    <property type="entry name" value="Protein kinase-like (PK-like)"/>
    <property type="match status" value="1"/>
</dbReference>
<feature type="domain" description="Protein kinase" evidence="1">
    <location>
        <begin position="1"/>
        <end position="189"/>
    </location>
</feature>
<dbReference type="OrthoDB" id="1668230at2759"/>
<keyword evidence="3" id="KW-1185">Reference proteome</keyword>
<gene>
    <name evidence="2" type="ORF">TSOC_007311</name>
</gene>
<evidence type="ECO:0000313" key="2">
    <source>
        <dbReference type="EMBL" id="PNH06317.1"/>
    </source>
</evidence>
<dbReference type="PROSITE" id="PS50011">
    <property type="entry name" value="PROTEIN_KINASE_DOM"/>
    <property type="match status" value="1"/>
</dbReference>
<dbReference type="AlphaFoldDB" id="A0A2J8A1B6"/>
<dbReference type="Gene3D" id="1.10.510.10">
    <property type="entry name" value="Transferase(Phosphotransferase) domain 1"/>
    <property type="match status" value="1"/>
</dbReference>
<dbReference type="InterPro" id="IPR001245">
    <property type="entry name" value="Ser-Thr/Tyr_kinase_cat_dom"/>
</dbReference>
<proteinExistence type="predicted"/>
<protein>
    <recommendedName>
        <fullName evidence="1">Protein kinase domain-containing protein</fullName>
    </recommendedName>
</protein>
<evidence type="ECO:0000259" key="1">
    <source>
        <dbReference type="PROSITE" id="PS50011"/>
    </source>
</evidence>
<sequence length="189" mass="20427">MYLCTSEAAISASSMAHPNLVACYTFELVPLRVQPQEGGAERIMRAGSNVGVAVGDDGSTPDAWRLTLVLEHCNGGPLRSFLAAGRWQPSTRRCRLVPLLVPSLLPPHLRPWRCWLGLGRRCPLPHRPAYPAPPQLLPVTIARLALDVARDMAYLHGRGVAHGDLSCANVLLHLLPNPPNCNDTAGSIP</sequence>
<evidence type="ECO:0000313" key="3">
    <source>
        <dbReference type="Proteomes" id="UP000236333"/>
    </source>
</evidence>
<comment type="caution">
    <text evidence="2">The sequence shown here is derived from an EMBL/GenBank/DDBJ whole genome shotgun (WGS) entry which is preliminary data.</text>
</comment>
<dbReference type="Pfam" id="PF07714">
    <property type="entry name" value="PK_Tyr_Ser-Thr"/>
    <property type="match status" value="1"/>
</dbReference>
<name>A0A2J8A1B6_9CHLO</name>
<dbReference type="GO" id="GO:0005737">
    <property type="term" value="C:cytoplasm"/>
    <property type="evidence" value="ECO:0007669"/>
    <property type="project" value="TreeGrafter"/>
</dbReference>
<dbReference type="InterPro" id="IPR050167">
    <property type="entry name" value="Ser_Thr_protein_kinase"/>
</dbReference>